<keyword evidence="6" id="KW-1185">Reference proteome</keyword>
<dbReference type="OrthoDB" id="408631at2759"/>
<dbReference type="SUPFAM" id="SSF53474">
    <property type="entry name" value="alpha/beta-Hydrolases"/>
    <property type="match status" value="1"/>
</dbReference>
<gene>
    <name evidence="5" type="ORF">VFPPC_10530</name>
</gene>
<dbReference type="Gene3D" id="3.40.50.1820">
    <property type="entry name" value="alpha/beta hydrolase"/>
    <property type="match status" value="2"/>
</dbReference>
<proteinExistence type="inferred from homology"/>
<dbReference type="PROSITE" id="PS00122">
    <property type="entry name" value="CARBOXYLESTERASE_B_1"/>
    <property type="match status" value="1"/>
</dbReference>
<dbReference type="Pfam" id="PF00135">
    <property type="entry name" value="COesterase"/>
    <property type="match status" value="1"/>
</dbReference>
<evidence type="ECO:0000313" key="5">
    <source>
        <dbReference type="EMBL" id="OAQ59475.2"/>
    </source>
</evidence>
<evidence type="ECO:0000259" key="4">
    <source>
        <dbReference type="Pfam" id="PF00135"/>
    </source>
</evidence>
<dbReference type="RefSeq" id="XP_022284023.1">
    <property type="nucleotide sequence ID" value="XM_022428714.1"/>
</dbReference>
<protein>
    <recommendedName>
        <fullName evidence="3">Carboxylic ester hydrolase</fullName>
        <ecNumber evidence="3">3.1.1.-</ecNumber>
    </recommendedName>
</protein>
<evidence type="ECO:0000256" key="2">
    <source>
        <dbReference type="ARBA" id="ARBA00022801"/>
    </source>
</evidence>
<keyword evidence="2 3" id="KW-0378">Hydrolase</keyword>
<dbReference type="InterPro" id="IPR019826">
    <property type="entry name" value="Carboxylesterase_B_AS"/>
</dbReference>
<evidence type="ECO:0000313" key="6">
    <source>
        <dbReference type="Proteomes" id="UP000078397"/>
    </source>
</evidence>
<dbReference type="PANTHER" id="PTHR43918">
    <property type="entry name" value="ACETYLCHOLINESTERASE"/>
    <property type="match status" value="1"/>
</dbReference>
<dbReference type="GeneID" id="28852879"/>
<dbReference type="EC" id="3.1.1.-" evidence="3"/>
<organism evidence="5 6">
    <name type="scientific">Pochonia chlamydosporia 170</name>
    <dbReference type="NCBI Taxonomy" id="1380566"/>
    <lineage>
        <taxon>Eukaryota</taxon>
        <taxon>Fungi</taxon>
        <taxon>Dikarya</taxon>
        <taxon>Ascomycota</taxon>
        <taxon>Pezizomycotina</taxon>
        <taxon>Sordariomycetes</taxon>
        <taxon>Hypocreomycetidae</taxon>
        <taxon>Hypocreales</taxon>
        <taxon>Clavicipitaceae</taxon>
        <taxon>Pochonia</taxon>
    </lineage>
</organism>
<sequence length="433" mass="48226">MNATRFGFACHQFAYRGIFSGPIAPSVPESEDCLSLNIYVPKRRRGERKKLPVFIWSYGGGFGMGSGSAPLYNPTDFVAENKDIIMVSWNYRTTIFGFPNSPALTAQNLGVRDQRLALEWLRDNIASFGGDPKRMVLGGQSAGAISAHAMTYAYPQDPIVSALILQSGTVEQLGTKREGQDFEFVRVAQAVGCASQDRKQELECMRMVDADKLQHAISNKTLNEIGSPHGGMPMADDVVMFTPEDARRRSEAGKFARLPTLIGTMLNEADSTIPEWDPVKGVDRELSDTLTMQVFECNVALEAGFRAQHKVPVWRYSYRGVFPEVTPYPWARAYHAAETGVLFGTYDLVKTNPAANTNSTTKEASKFLQHMFGTFVRDPIHGLADKYRMPLFRPNTSSLIELFNENKPTFSLGMEQNLATCWYMTKTTSEKTT</sequence>
<dbReference type="KEGG" id="pchm:VFPPC_10530"/>
<evidence type="ECO:0000256" key="3">
    <source>
        <dbReference type="RuleBase" id="RU361235"/>
    </source>
</evidence>
<accession>A0A179F1Z5</accession>
<dbReference type="PANTHER" id="PTHR43918:SF4">
    <property type="entry name" value="CARBOXYLIC ESTER HYDROLASE"/>
    <property type="match status" value="1"/>
</dbReference>
<comment type="caution">
    <text evidence="5">The sequence shown here is derived from an EMBL/GenBank/DDBJ whole genome shotgun (WGS) entry which is preliminary data.</text>
</comment>
<dbReference type="GO" id="GO:0052689">
    <property type="term" value="F:carboxylic ester hydrolase activity"/>
    <property type="evidence" value="ECO:0007669"/>
    <property type="project" value="TreeGrafter"/>
</dbReference>
<dbReference type="InterPro" id="IPR050654">
    <property type="entry name" value="AChE-related_enzymes"/>
</dbReference>
<evidence type="ECO:0000256" key="1">
    <source>
        <dbReference type="ARBA" id="ARBA00005964"/>
    </source>
</evidence>
<reference evidence="5 6" key="1">
    <citation type="journal article" date="2016" name="PLoS Pathog.">
        <title>Biosynthesis of antibiotic leucinostatins in bio-control fungus Purpureocillium lilacinum and their inhibition on phytophthora revealed by genome mining.</title>
        <authorList>
            <person name="Wang G."/>
            <person name="Liu Z."/>
            <person name="Lin R."/>
            <person name="Li E."/>
            <person name="Mao Z."/>
            <person name="Ling J."/>
            <person name="Yang Y."/>
            <person name="Yin W.B."/>
            <person name="Xie B."/>
        </authorList>
    </citation>
    <scope>NUCLEOTIDE SEQUENCE [LARGE SCALE GENOMIC DNA]</scope>
    <source>
        <strain evidence="5">170</strain>
    </source>
</reference>
<dbReference type="Proteomes" id="UP000078397">
    <property type="component" value="Unassembled WGS sequence"/>
</dbReference>
<comment type="similarity">
    <text evidence="1 3">Belongs to the type-B carboxylesterase/lipase family.</text>
</comment>
<dbReference type="AlphaFoldDB" id="A0A179F1Z5"/>
<dbReference type="EMBL" id="LSBJ02000011">
    <property type="protein sequence ID" value="OAQ59475.2"/>
    <property type="molecule type" value="Genomic_DNA"/>
</dbReference>
<feature type="domain" description="Carboxylesterase type B" evidence="4">
    <location>
        <begin position="2"/>
        <end position="275"/>
    </location>
</feature>
<dbReference type="InterPro" id="IPR002018">
    <property type="entry name" value="CarbesteraseB"/>
</dbReference>
<dbReference type="STRING" id="1380566.A0A179F1Z5"/>
<dbReference type="InterPro" id="IPR029058">
    <property type="entry name" value="AB_hydrolase_fold"/>
</dbReference>
<name>A0A179F1Z5_METCM</name>